<evidence type="ECO:0000313" key="2">
    <source>
        <dbReference type="Proteomes" id="UP000694544"/>
    </source>
</evidence>
<protein>
    <submittedName>
        <fullName evidence="1">Uncharacterized protein</fullName>
    </submittedName>
</protein>
<keyword evidence="2" id="KW-1185">Reference proteome</keyword>
<dbReference type="GeneTree" id="ENSGT01130000278948"/>
<sequence length="57" mass="6727">LTLASEPISIYSALTLQEDEVTVPRSRKQKQRKKNLKSPMMTWALVFLTKPLWYYVQ</sequence>
<organism evidence="1 2">
    <name type="scientific">Moschus moschiferus</name>
    <name type="common">Siberian musk deer</name>
    <name type="synonym">Moschus sibiricus</name>
    <dbReference type="NCBI Taxonomy" id="68415"/>
    <lineage>
        <taxon>Eukaryota</taxon>
        <taxon>Metazoa</taxon>
        <taxon>Chordata</taxon>
        <taxon>Craniata</taxon>
        <taxon>Vertebrata</taxon>
        <taxon>Euteleostomi</taxon>
        <taxon>Mammalia</taxon>
        <taxon>Eutheria</taxon>
        <taxon>Laurasiatheria</taxon>
        <taxon>Artiodactyla</taxon>
        <taxon>Ruminantia</taxon>
        <taxon>Pecora</taxon>
        <taxon>Moschidae</taxon>
        <taxon>Moschus</taxon>
    </lineage>
</organism>
<dbReference type="AlphaFoldDB" id="A0A8C6D143"/>
<reference evidence="1" key="2">
    <citation type="submission" date="2025-09" db="UniProtKB">
        <authorList>
            <consortium name="Ensembl"/>
        </authorList>
    </citation>
    <scope>IDENTIFICATION</scope>
</reference>
<evidence type="ECO:0000313" key="1">
    <source>
        <dbReference type="Ensembl" id="ENSMMSP00000008867.1"/>
    </source>
</evidence>
<reference evidence="1" key="1">
    <citation type="submission" date="2025-08" db="UniProtKB">
        <authorList>
            <consortium name="Ensembl"/>
        </authorList>
    </citation>
    <scope>IDENTIFICATION</scope>
</reference>
<dbReference type="Ensembl" id="ENSMMST00000009836.1">
    <property type="protein sequence ID" value="ENSMMSP00000008867.1"/>
    <property type="gene ID" value="ENSMMSG00000006867.1"/>
</dbReference>
<proteinExistence type="predicted"/>
<accession>A0A8C6D143</accession>
<name>A0A8C6D143_MOSMO</name>
<dbReference type="Proteomes" id="UP000694544">
    <property type="component" value="Unplaced"/>
</dbReference>